<dbReference type="InterPro" id="IPR024759">
    <property type="entry name" value="UvrB_YAD/RRR_dom"/>
</dbReference>
<evidence type="ECO:0000259" key="6">
    <source>
        <dbReference type="PROSITE" id="PS50151"/>
    </source>
</evidence>
<dbReference type="Pfam" id="PF00271">
    <property type="entry name" value="Helicase_C"/>
    <property type="match status" value="1"/>
</dbReference>
<dbReference type="PANTHER" id="PTHR24029:SF0">
    <property type="entry name" value="UVRABC SYSTEM PROTEIN B"/>
    <property type="match status" value="1"/>
</dbReference>
<protein>
    <recommendedName>
        <fullName evidence="5">UvrABC system protein B</fullName>
    </recommendedName>
</protein>
<evidence type="ECO:0000256" key="4">
    <source>
        <dbReference type="ARBA" id="ARBA00026033"/>
    </source>
</evidence>
<dbReference type="InterPro" id="IPR001650">
    <property type="entry name" value="Helicase_C-like"/>
</dbReference>
<dbReference type="GO" id="GO:0006289">
    <property type="term" value="P:nucleotide-excision repair"/>
    <property type="evidence" value="ECO:0007669"/>
    <property type="project" value="InterPro"/>
</dbReference>
<dbReference type="InterPro" id="IPR027417">
    <property type="entry name" value="P-loop_NTPase"/>
</dbReference>
<dbReference type="InterPro" id="IPR001943">
    <property type="entry name" value="UVR_dom"/>
</dbReference>
<dbReference type="AlphaFoldDB" id="A0A7C1HTL2"/>
<keyword evidence="3" id="KW-0067">ATP-binding</keyword>
<dbReference type="GO" id="GO:0003677">
    <property type="term" value="F:DNA binding"/>
    <property type="evidence" value="ECO:0007669"/>
    <property type="project" value="InterPro"/>
</dbReference>
<evidence type="ECO:0000256" key="1">
    <source>
        <dbReference type="ARBA" id="ARBA00008533"/>
    </source>
</evidence>
<evidence type="ECO:0000256" key="3">
    <source>
        <dbReference type="ARBA" id="ARBA00022840"/>
    </source>
</evidence>
<name>A0A7C1HTL2_UNCKA</name>
<keyword evidence="2" id="KW-0547">Nucleotide-binding</keyword>
<dbReference type="PANTHER" id="PTHR24029">
    <property type="entry name" value="UVRABC SYSTEM PROTEIN B"/>
    <property type="match status" value="1"/>
</dbReference>
<dbReference type="Gene3D" id="4.10.860.10">
    <property type="entry name" value="UVR domain"/>
    <property type="match status" value="1"/>
</dbReference>
<dbReference type="SUPFAM" id="SSF46600">
    <property type="entry name" value="C-terminal UvrC-binding domain of UvrB"/>
    <property type="match status" value="1"/>
</dbReference>
<dbReference type="GO" id="GO:0016887">
    <property type="term" value="F:ATP hydrolysis activity"/>
    <property type="evidence" value="ECO:0007669"/>
    <property type="project" value="InterPro"/>
</dbReference>
<comment type="subunit">
    <text evidence="4">Forms a heterotetramer with UvrA during the search for lesions. Interacts with UvrC in an incision complex.</text>
</comment>
<organism evidence="8">
    <name type="scientific">candidate division WWE3 bacterium</name>
    <dbReference type="NCBI Taxonomy" id="2053526"/>
    <lineage>
        <taxon>Bacteria</taxon>
        <taxon>Katanobacteria</taxon>
    </lineage>
</organism>
<dbReference type="Pfam" id="PF17757">
    <property type="entry name" value="UvrB_inter"/>
    <property type="match status" value="1"/>
</dbReference>
<dbReference type="EMBL" id="DSDM01000063">
    <property type="protein sequence ID" value="HDQ88717.1"/>
    <property type="molecule type" value="Genomic_DNA"/>
</dbReference>
<dbReference type="Gene3D" id="3.30.2060.10">
    <property type="entry name" value="Penicillin-binding protein 1b domain"/>
    <property type="match status" value="1"/>
</dbReference>
<feature type="non-terminal residue" evidence="8">
    <location>
        <position position="1"/>
    </location>
</feature>
<reference evidence="8" key="1">
    <citation type="journal article" date="2020" name="mSystems">
        <title>Genome- and Community-Level Interaction Insights into Carbon Utilization and Element Cycling Functions of Hydrothermarchaeota in Hydrothermal Sediment.</title>
        <authorList>
            <person name="Zhou Z."/>
            <person name="Liu Y."/>
            <person name="Xu W."/>
            <person name="Pan J."/>
            <person name="Luo Z.H."/>
            <person name="Li M."/>
        </authorList>
    </citation>
    <scope>NUCLEOTIDE SEQUENCE [LARGE SCALE GENOMIC DNA]</scope>
    <source>
        <strain evidence="8">SpSt-1219</strain>
    </source>
</reference>
<dbReference type="InterPro" id="IPR036876">
    <property type="entry name" value="UVR_dom_sf"/>
</dbReference>
<dbReference type="InterPro" id="IPR004807">
    <property type="entry name" value="UvrB"/>
</dbReference>
<dbReference type="SMART" id="SM00490">
    <property type="entry name" value="HELICc"/>
    <property type="match status" value="1"/>
</dbReference>
<evidence type="ECO:0000313" key="8">
    <source>
        <dbReference type="EMBL" id="HDQ88717.1"/>
    </source>
</evidence>
<comment type="similarity">
    <text evidence="1">Belongs to the UvrB family.</text>
</comment>
<evidence type="ECO:0000256" key="2">
    <source>
        <dbReference type="ARBA" id="ARBA00022741"/>
    </source>
</evidence>
<evidence type="ECO:0000256" key="5">
    <source>
        <dbReference type="ARBA" id="ARBA00029504"/>
    </source>
</evidence>
<dbReference type="Pfam" id="PF12344">
    <property type="entry name" value="UvrB"/>
    <property type="match status" value="1"/>
</dbReference>
<accession>A0A7C1HTL2</accession>
<feature type="domain" description="Helicase C-terminal" evidence="7">
    <location>
        <begin position="272"/>
        <end position="434"/>
    </location>
</feature>
<dbReference type="SUPFAM" id="SSF52540">
    <property type="entry name" value="P-loop containing nucleoside triphosphate hydrolases"/>
    <property type="match status" value="2"/>
</dbReference>
<comment type="caution">
    <text evidence="8">The sequence shown here is derived from an EMBL/GenBank/DDBJ whole genome shotgun (WGS) entry which is preliminary data.</text>
</comment>
<dbReference type="InterPro" id="IPR041471">
    <property type="entry name" value="UvrB_inter"/>
</dbReference>
<proteinExistence type="inferred from homology"/>
<evidence type="ECO:0000259" key="7">
    <source>
        <dbReference type="PROSITE" id="PS51194"/>
    </source>
</evidence>
<dbReference type="PROSITE" id="PS50151">
    <property type="entry name" value="UVR"/>
    <property type="match status" value="1"/>
</dbReference>
<dbReference type="PROSITE" id="PS51194">
    <property type="entry name" value="HELICASE_CTER"/>
    <property type="match status" value="1"/>
</dbReference>
<dbReference type="Proteomes" id="UP000886066">
    <property type="component" value="Unassembled WGS sequence"/>
</dbReference>
<sequence>FKRGTFRVRGDVVDVYPAYQSYAVRLEVFNDILTLVEFFDPLTGETLNKEGLPFERKGSDFRKNTQDPEDYSDHVAQQPGFVLIYPAKHYITAEDRREEAQVQILEDLQKQLKFLRSMGKDLEAYRLEQRTRYDLEMIKEIGYCKGIENYSRYFDGRKPGDAPYTLMDFFPKDYLTIVDESHITIPQIRGMHNGDQARKETLIDYGFRLPSARDNRPLNFDEYTKKVGQVIYTSATPAQWEISQAKGEIVEQVIRPTGIIDPAVTILSTKDQIPDLVTRIKERVSRGERVLVTTITKRMAEELANFLLEKGIKTTYLHSDIDTLERTDILDNLRKGKFDVLVGINLLREGLDLPEVSLVALLDADKEGFLRSESSLIQVMGRAARHILGEVVMYADKTTGSMERAISEVNRRRAIQEAYNKEHNITPQTIVKPIRKRLIAEIIDDKPKRKEMEKDYSLLPPDELQSEIERLEKLMLYEAEVLNFEEATYYRDKIRELKKMGK</sequence>
<gene>
    <name evidence="8" type="ORF">ENN92_01050</name>
</gene>
<dbReference type="GO" id="GO:0009380">
    <property type="term" value="C:excinuclease repair complex"/>
    <property type="evidence" value="ECO:0007669"/>
    <property type="project" value="InterPro"/>
</dbReference>
<feature type="domain" description="UVR" evidence="6">
    <location>
        <begin position="465"/>
        <end position="500"/>
    </location>
</feature>
<dbReference type="GO" id="GO:0005524">
    <property type="term" value="F:ATP binding"/>
    <property type="evidence" value="ECO:0007669"/>
    <property type="project" value="UniProtKB-KW"/>
</dbReference>
<dbReference type="CDD" id="cd18790">
    <property type="entry name" value="SF2_C_UvrB"/>
    <property type="match status" value="1"/>
</dbReference>
<dbReference type="Gene3D" id="3.40.50.300">
    <property type="entry name" value="P-loop containing nucleotide triphosphate hydrolases"/>
    <property type="match status" value="2"/>
</dbReference>
<dbReference type="Pfam" id="PF02151">
    <property type="entry name" value="UVR"/>
    <property type="match status" value="1"/>
</dbReference>